<organism evidence="2 3">
    <name type="scientific">Mycena pura</name>
    <dbReference type="NCBI Taxonomy" id="153505"/>
    <lineage>
        <taxon>Eukaryota</taxon>
        <taxon>Fungi</taxon>
        <taxon>Dikarya</taxon>
        <taxon>Basidiomycota</taxon>
        <taxon>Agaricomycotina</taxon>
        <taxon>Agaricomycetes</taxon>
        <taxon>Agaricomycetidae</taxon>
        <taxon>Agaricales</taxon>
        <taxon>Marasmiineae</taxon>
        <taxon>Mycenaceae</taxon>
        <taxon>Mycena</taxon>
    </lineage>
</organism>
<comment type="caution">
    <text evidence="2">The sequence shown here is derived from an EMBL/GenBank/DDBJ whole genome shotgun (WGS) entry which is preliminary data.</text>
</comment>
<sequence length="332" mass="35362">SYEWLDVALGSDTGGSIRGPAGAQGLFGNRPSHGFVPLDHVMPLSTALDTPDFLIRDPVLWDIVNSVLYGHNYTSLTDVTPKYPKIIYTVNFPTNTSSSSKILNNFVAALANFVGGTVTALNLEDVWAASKSPAVGKTTLSQLLNITYATFISKEQTASVREPFYAHYAAKHEGRRPFVDPAPLARWAFGDSLPDSALDAAISNKTLFMNWFDTQILPPVNDPAQCSSGSLLYVGSAGDQNARNQYIQAPLPPLGFSDGRISGMAECPDSVYPLGQVSANSSITGHKEWFPVAVDILAAKGCDGLLARLAKDLTAAGILSVPKVGGSITERG</sequence>
<accession>A0AAD6UQU5</accession>
<dbReference type="InterPro" id="IPR023631">
    <property type="entry name" value="Amidase_dom"/>
</dbReference>
<dbReference type="SUPFAM" id="SSF75304">
    <property type="entry name" value="Amidase signature (AS) enzymes"/>
    <property type="match status" value="1"/>
</dbReference>
<gene>
    <name evidence="2" type="ORF">GGX14DRAFT_380806</name>
</gene>
<evidence type="ECO:0000313" key="3">
    <source>
        <dbReference type="Proteomes" id="UP001219525"/>
    </source>
</evidence>
<keyword evidence="3" id="KW-1185">Reference proteome</keyword>
<dbReference type="EMBL" id="JARJCW010000129">
    <property type="protein sequence ID" value="KAJ7191721.1"/>
    <property type="molecule type" value="Genomic_DNA"/>
</dbReference>
<evidence type="ECO:0000259" key="1">
    <source>
        <dbReference type="Pfam" id="PF01425"/>
    </source>
</evidence>
<dbReference type="InterPro" id="IPR036928">
    <property type="entry name" value="AS_sf"/>
</dbReference>
<proteinExistence type="predicted"/>
<feature type="non-terminal residue" evidence="2">
    <location>
        <position position="332"/>
    </location>
</feature>
<name>A0AAD6UQU5_9AGAR</name>
<dbReference type="Gene3D" id="3.90.1300.10">
    <property type="entry name" value="Amidase signature (AS) domain"/>
    <property type="match status" value="1"/>
</dbReference>
<dbReference type="PANTHER" id="PTHR46310:SF7">
    <property type="entry name" value="AMIDASE 1"/>
    <property type="match status" value="1"/>
</dbReference>
<feature type="domain" description="Amidase" evidence="1">
    <location>
        <begin position="6"/>
        <end position="51"/>
    </location>
</feature>
<evidence type="ECO:0000313" key="2">
    <source>
        <dbReference type="EMBL" id="KAJ7191721.1"/>
    </source>
</evidence>
<dbReference type="AlphaFoldDB" id="A0AAD6UQU5"/>
<dbReference type="Pfam" id="PF01425">
    <property type="entry name" value="Amidase"/>
    <property type="match status" value="1"/>
</dbReference>
<dbReference type="Proteomes" id="UP001219525">
    <property type="component" value="Unassembled WGS sequence"/>
</dbReference>
<protein>
    <submittedName>
        <fullName evidence="2">Amidase signature domain-containing protein</fullName>
    </submittedName>
</protein>
<dbReference type="PANTHER" id="PTHR46310">
    <property type="entry name" value="AMIDASE 1"/>
    <property type="match status" value="1"/>
</dbReference>
<reference evidence="2" key="1">
    <citation type="submission" date="2023-03" db="EMBL/GenBank/DDBJ databases">
        <title>Massive genome expansion in bonnet fungi (Mycena s.s.) driven by repeated elements and novel gene families across ecological guilds.</title>
        <authorList>
            <consortium name="Lawrence Berkeley National Laboratory"/>
            <person name="Harder C.B."/>
            <person name="Miyauchi S."/>
            <person name="Viragh M."/>
            <person name="Kuo A."/>
            <person name="Thoen E."/>
            <person name="Andreopoulos B."/>
            <person name="Lu D."/>
            <person name="Skrede I."/>
            <person name="Drula E."/>
            <person name="Henrissat B."/>
            <person name="Morin E."/>
            <person name="Kohler A."/>
            <person name="Barry K."/>
            <person name="LaButti K."/>
            <person name="Morin E."/>
            <person name="Salamov A."/>
            <person name="Lipzen A."/>
            <person name="Mereny Z."/>
            <person name="Hegedus B."/>
            <person name="Baldrian P."/>
            <person name="Stursova M."/>
            <person name="Weitz H."/>
            <person name="Taylor A."/>
            <person name="Grigoriev I.V."/>
            <person name="Nagy L.G."/>
            <person name="Martin F."/>
            <person name="Kauserud H."/>
        </authorList>
    </citation>
    <scope>NUCLEOTIDE SEQUENCE</scope>
    <source>
        <strain evidence="2">9144</strain>
    </source>
</reference>